<gene>
    <name evidence="1" type="ORF">AOX59_04620</name>
</gene>
<dbReference type="Proteomes" id="UP000050331">
    <property type="component" value="Chromosome"/>
</dbReference>
<proteinExistence type="predicted"/>
<evidence type="ECO:0000313" key="2">
    <source>
        <dbReference type="Proteomes" id="UP000050331"/>
    </source>
</evidence>
<dbReference type="Pfam" id="PF10673">
    <property type="entry name" value="DUF2487"/>
    <property type="match status" value="1"/>
</dbReference>
<dbReference type="InterPro" id="IPR019615">
    <property type="entry name" value="DUF2487"/>
</dbReference>
<name>A0A0U3W468_9BACI</name>
<accession>A0A0U3W468</accession>
<dbReference type="KEGG" id="lao:AOX59_04620"/>
<keyword evidence="2" id="KW-1185">Reference proteome</keyword>
<protein>
    <recommendedName>
        <fullName evidence="3">DUF2487 domain-containing protein</fullName>
    </recommendedName>
</protein>
<evidence type="ECO:0000313" key="1">
    <source>
        <dbReference type="EMBL" id="ALX47952.1"/>
    </source>
</evidence>
<dbReference type="EMBL" id="CP013862">
    <property type="protein sequence ID" value="ALX47952.1"/>
    <property type="molecule type" value="Genomic_DNA"/>
</dbReference>
<sequence length="127" mass="14849">MKWVKQDLQQYVQAKEYVDTMIVPLLPFQLSNDSNLEKDAFQNEMLSIFNRELEKELTGRVLLSPDYHYLASAGKELELERLHTWVDDAQTQSFPFVFFITSDSGWKKIEQNLKGTLYGCLLSHQTQ</sequence>
<dbReference type="STRING" id="1472767.AOX59_04620"/>
<evidence type="ECO:0008006" key="3">
    <source>
        <dbReference type="Google" id="ProtNLM"/>
    </source>
</evidence>
<reference evidence="1 2" key="1">
    <citation type="submission" date="2016-01" db="EMBL/GenBank/DDBJ databases">
        <title>Complete genome sequence of strain Lentibacillus amyloliquefaciens LAM0015T isolated from saline sediment.</title>
        <authorList>
            <person name="Wang J.-L."/>
            <person name="He M.-X."/>
        </authorList>
    </citation>
    <scope>NUCLEOTIDE SEQUENCE [LARGE SCALE GENOMIC DNA]</scope>
    <source>
        <strain evidence="1 2">LAM0015</strain>
    </source>
</reference>
<organism evidence="1 2">
    <name type="scientific">Lentibacillus amyloliquefaciens</name>
    <dbReference type="NCBI Taxonomy" id="1472767"/>
    <lineage>
        <taxon>Bacteria</taxon>
        <taxon>Bacillati</taxon>
        <taxon>Bacillota</taxon>
        <taxon>Bacilli</taxon>
        <taxon>Bacillales</taxon>
        <taxon>Bacillaceae</taxon>
        <taxon>Lentibacillus</taxon>
    </lineage>
</organism>
<dbReference type="AlphaFoldDB" id="A0A0U3W468"/>